<dbReference type="WBParaSite" id="SMUV_0000615801-mRNA-1">
    <property type="protein sequence ID" value="SMUV_0000615801-mRNA-1"/>
    <property type="gene ID" value="SMUV_0000615801"/>
</dbReference>
<evidence type="ECO:0000259" key="2">
    <source>
        <dbReference type="PROSITE" id="PS50304"/>
    </source>
</evidence>
<organism evidence="3 4">
    <name type="scientific">Syphacia muris</name>
    <dbReference type="NCBI Taxonomy" id="451379"/>
    <lineage>
        <taxon>Eukaryota</taxon>
        <taxon>Metazoa</taxon>
        <taxon>Ecdysozoa</taxon>
        <taxon>Nematoda</taxon>
        <taxon>Chromadorea</taxon>
        <taxon>Rhabditida</taxon>
        <taxon>Spirurina</taxon>
        <taxon>Oxyuridomorpha</taxon>
        <taxon>Oxyuroidea</taxon>
        <taxon>Oxyuridae</taxon>
        <taxon>Syphacia</taxon>
    </lineage>
</organism>
<reference evidence="4" key="1">
    <citation type="submission" date="2017-02" db="UniProtKB">
        <authorList>
            <consortium name="WormBaseParasite"/>
        </authorList>
    </citation>
    <scope>IDENTIFICATION</scope>
</reference>
<feature type="compositionally biased region" description="Acidic residues" evidence="1">
    <location>
        <begin position="859"/>
        <end position="868"/>
    </location>
</feature>
<proteinExistence type="predicted"/>
<evidence type="ECO:0000313" key="4">
    <source>
        <dbReference type="WBParaSite" id="SMUV_0000615801-mRNA-1"/>
    </source>
</evidence>
<evidence type="ECO:0000313" key="3">
    <source>
        <dbReference type="Proteomes" id="UP000046393"/>
    </source>
</evidence>
<evidence type="ECO:0000256" key="1">
    <source>
        <dbReference type="SAM" id="MobiDB-lite"/>
    </source>
</evidence>
<feature type="region of interest" description="Disordered" evidence="1">
    <location>
        <begin position="836"/>
        <end position="881"/>
    </location>
</feature>
<feature type="region of interest" description="Disordered" evidence="1">
    <location>
        <begin position="765"/>
        <end position="795"/>
    </location>
</feature>
<name>A0A0N5ANH2_9BILA</name>
<protein>
    <submittedName>
        <fullName evidence="4">Tudor domain-containing protein</fullName>
    </submittedName>
</protein>
<feature type="compositionally biased region" description="Basic and acidic residues" evidence="1">
    <location>
        <begin position="765"/>
        <end position="781"/>
    </location>
</feature>
<feature type="domain" description="Tudor" evidence="2">
    <location>
        <begin position="467"/>
        <end position="529"/>
    </location>
</feature>
<dbReference type="AlphaFoldDB" id="A0A0N5ANH2"/>
<dbReference type="SUPFAM" id="SSF63748">
    <property type="entry name" value="Tudor/PWWP/MBT"/>
    <property type="match status" value="2"/>
</dbReference>
<accession>A0A0N5ANH2</accession>
<dbReference type="CDD" id="cd20379">
    <property type="entry name" value="Tudor_dTUD-like"/>
    <property type="match status" value="1"/>
</dbReference>
<feature type="region of interest" description="Disordered" evidence="1">
    <location>
        <begin position="699"/>
        <end position="719"/>
    </location>
</feature>
<dbReference type="PROSITE" id="PS50304">
    <property type="entry name" value="TUDOR"/>
    <property type="match status" value="1"/>
</dbReference>
<dbReference type="Proteomes" id="UP000046393">
    <property type="component" value="Unplaced"/>
</dbReference>
<sequence length="881" mass="100623">MVAEMDDMKATCEGIICQVNKDTVDNPSFFVHIKTNECYTSKKLIHEALQNSASELVRVEHCEIEKGAILVVSIGESLLRCCFLNVSNDSVEVYLIDEGIQAMVKRDNIFYCPNSLKVFKIFCCIRPVLIQDVLPPQYEVARALIGFKCRFIGDEIIFCNGKPYSKGMVLVEYENGSFSDIKDIGTKPIEGRQCPHFKVEVEQELVNDDCSGGVRNNLSEDTDVIVSPVSSCAVESSGDSLPIKMTSIVNEKRELRNEEDQMSEIGQNRKCGRNVTKALSRKQIGHSEKRFRELLKLDSTSDGFFDDEKVYHNRNSFKEIEKNCHEMKVGTDNSFIQSSKASFKDYFVGRKAGDDSSLLCRGKWVDFTERKTHPLVGQRHRGSYFKSYCEGMEGRDEPFLKQKAFREFEANSYPCKMRMRFGRKEPGLRVPTFWIIDTVTFTNIEQVLHEGRVCYKQIPGFSSSRVNELVGAGCLASVFMDDMYILARAVITNFCEEANSFSVYLVDYGFYKTARLKDLIDISHINKADPVLTLPLSMLRCQLEQSSFLKLVELQRGSEYEFEILRRKSNGIYLVNANHLRNDDSVLSNSYVSKDVGFSSSNNSNLSHQVTSEYESIVKMLESKISLLGNNMLGNMNHTRWLSGASMYCNANHNMFTGMGYNSSPYPFLYWLNNFGYALPMFMPMVMPLAQQMVRSNNNEGVQDGADSQPKAFPRNSQNAIVQDDIGQDVDASYADKRRYHRDSSHSFFRNPAYKYVVRRNAEQDEAKSVHKIQSHDFERGRRSHDFKRDVGNQRKCSQQDVKKLFSFDGKENGGGRRSSFEFFSPKRKNSMITRKRNTPAFLDDTSSEWDVPSHNIDSDDEESEEWTAENRKHGASVDFF</sequence>
<dbReference type="InterPro" id="IPR002999">
    <property type="entry name" value="Tudor"/>
</dbReference>
<keyword evidence="3" id="KW-1185">Reference proteome</keyword>
<dbReference type="Pfam" id="PF00567">
    <property type="entry name" value="TUDOR"/>
    <property type="match status" value="1"/>
</dbReference>